<accession>A0AAN9L7E5</accession>
<dbReference type="AlphaFoldDB" id="A0AAN9L7E5"/>
<name>A0AAN9L7E5_CANGL</name>
<keyword evidence="2" id="KW-1185">Reference proteome</keyword>
<comment type="caution">
    <text evidence="1">The sequence shown here is derived from an EMBL/GenBank/DDBJ whole genome shotgun (WGS) entry which is preliminary data.</text>
</comment>
<protein>
    <submittedName>
        <fullName evidence="1">Uncharacterized protein</fullName>
    </submittedName>
</protein>
<dbReference type="Proteomes" id="UP001367508">
    <property type="component" value="Unassembled WGS sequence"/>
</dbReference>
<gene>
    <name evidence="1" type="ORF">VNO77_23727</name>
</gene>
<sequence length="66" mass="7490">MFYLVTPLYSLDHPCCIDECGVWTKHTSNKPSYNEKEGELSKRETREITESLGVSIREPTSTVPVS</sequence>
<evidence type="ECO:0000313" key="2">
    <source>
        <dbReference type="Proteomes" id="UP001367508"/>
    </source>
</evidence>
<evidence type="ECO:0000313" key="1">
    <source>
        <dbReference type="EMBL" id="KAK7329557.1"/>
    </source>
</evidence>
<reference evidence="1 2" key="1">
    <citation type="submission" date="2024-01" db="EMBL/GenBank/DDBJ databases">
        <title>The genomes of 5 underutilized Papilionoideae crops provide insights into root nodulation and disease resistanc.</title>
        <authorList>
            <person name="Jiang F."/>
        </authorList>
    </citation>
    <scope>NUCLEOTIDE SEQUENCE [LARGE SCALE GENOMIC DNA]</scope>
    <source>
        <strain evidence="1">LVBAO_FW01</strain>
        <tissue evidence="1">Leaves</tissue>
    </source>
</reference>
<dbReference type="EMBL" id="JAYMYQ010000005">
    <property type="protein sequence ID" value="KAK7329557.1"/>
    <property type="molecule type" value="Genomic_DNA"/>
</dbReference>
<organism evidence="1 2">
    <name type="scientific">Canavalia gladiata</name>
    <name type="common">Sword bean</name>
    <name type="synonym">Dolichos gladiatus</name>
    <dbReference type="NCBI Taxonomy" id="3824"/>
    <lineage>
        <taxon>Eukaryota</taxon>
        <taxon>Viridiplantae</taxon>
        <taxon>Streptophyta</taxon>
        <taxon>Embryophyta</taxon>
        <taxon>Tracheophyta</taxon>
        <taxon>Spermatophyta</taxon>
        <taxon>Magnoliopsida</taxon>
        <taxon>eudicotyledons</taxon>
        <taxon>Gunneridae</taxon>
        <taxon>Pentapetalae</taxon>
        <taxon>rosids</taxon>
        <taxon>fabids</taxon>
        <taxon>Fabales</taxon>
        <taxon>Fabaceae</taxon>
        <taxon>Papilionoideae</taxon>
        <taxon>50 kb inversion clade</taxon>
        <taxon>NPAAA clade</taxon>
        <taxon>indigoferoid/millettioid clade</taxon>
        <taxon>Phaseoleae</taxon>
        <taxon>Canavalia</taxon>
    </lineage>
</organism>
<proteinExistence type="predicted"/>